<dbReference type="InterPro" id="IPR011013">
    <property type="entry name" value="Gal_mutarotase_sf_dom"/>
</dbReference>
<evidence type="ECO:0000256" key="5">
    <source>
        <dbReference type="PIRSR" id="PIRSR036289-50"/>
    </source>
</evidence>
<dbReference type="EMBL" id="CP031320">
    <property type="protein sequence ID" value="AXK34907.1"/>
    <property type="molecule type" value="Genomic_DNA"/>
</dbReference>
<feature type="binding site" evidence="6">
    <location>
        <begin position="626"/>
        <end position="627"/>
    </location>
    <ligand>
        <name>substrate</name>
    </ligand>
</feature>
<keyword evidence="3" id="KW-0808">Transferase</keyword>
<dbReference type="GO" id="GO:0004553">
    <property type="term" value="F:hydrolase activity, hydrolyzing O-glycosyl compounds"/>
    <property type="evidence" value="ECO:0007669"/>
    <property type="project" value="TreeGrafter"/>
</dbReference>
<evidence type="ECO:0000259" key="9">
    <source>
        <dbReference type="Pfam" id="PF03636"/>
    </source>
</evidence>
<evidence type="ECO:0000259" key="8">
    <source>
        <dbReference type="Pfam" id="PF03633"/>
    </source>
</evidence>
<evidence type="ECO:0000313" key="11">
    <source>
        <dbReference type="Proteomes" id="UP000254425"/>
    </source>
</evidence>
<dbReference type="GO" id="GO:0005975">
    <property type="term" value="P:carbohydrate metabolic process"/>
    <property type="evidence" value="ECO:0007669"/>
    <property type="project" value="InterPro"/>
</dbReference>
<dbReference type="AlphaFoldDB" id="A0A345XTE1"/>
<feature type="active site" description="Proton donor" evidence="5">
    <location>
        <position position="506"/>
    </location>
</feature>
<comment type="similarity">
    <text evidence="1">Belongs to the glycosyl hydrolase 65 family.</text>
</comment>
<evidence type="ECO:0000256" key="3">
    <source>
        <dbReference type="ARBA" id="ARBA00022679"/>
    </source>
</evidence>
<dbReference type="PANTHER" id="PTHR11051:SF8">
    <property type="entry name" value="PROTEIN-GLUCOSYLGALACTOSYLHYDROXYLYSINE GLUCOSIDASE"/>
    <property type="match status" value="1"/>
</dbReference>
<organism evidence="10 11">
    <name type="scientific">Streptomyces armeniacus</name>
    <dbReference type="NCBI Taxonomy" id="83291"/>
    <lineage>
        <taxon>Bacteria</taxon>
        <taxon>Bacillati</taxon>
        <taxon>Actinomycetota</taxon>
        <taxon>Actinomycetes</taxon>
        <taxon>Kitasatosporales</taxon>
        <taxon>Streptomycetaceae</taxon>
        <taxon>Streptomyces</taxon>
    </lineage>
</organism>
<dbReference type="InterPro" id="IPR005194">
    <property type="entry name" value="Glyco_hydro_65_C"/>
</dbReference>
<gene>
    <name evidence="10" type="ORF">DVA86_21920</name>
</gene>
<dbReference type="Proteomes" id="UP000254425">
    <property type="component" value="Chromosome"/>
</dbReference>
<keyword evidence="2" id="KW-0328">Glycosyltransferase</keyword>
<dbReference type="InterPro" id="IPR008928">
    <property type="entry name" value="6-hairpin_glycosidase_sf"/>
</dbReference>
<dbReference type="Pfam" id="PF03632">
    <property type="entry name" value="Glyco_hydro_65m"/>
    <property type="match status" value="1"/>
</dbReference>
<dbReference type="Pfam" id="PF03633">
    <property type="entry name" value="Glyco_hydro_65C"/>
    <property type="match status" value="1"/>
</dbReference>
<evidence type="ECO:0000313" key="10">
    <source>
        <dbReference type="EMBL" id="AXK34907.1"/>
    </source>
</evidence>
<evidence type="ECO:0000256" key="1">
    <source>
        <dbReference type="ARBA" id="ARBA00006768"/>
    </source>
</evidence>
<feature type="binding site" evidence="6">
    <location>
        <begin position="367"/>
        <end position="368"/>
    </location>
    <ligand>
        <name>substrate</name>
    </ligand>
</feature>
<dbReference type="PANTHER" id="PTHR11051">
    <property type="entry name" value="GLYCOSYL HYDROLASE-RELATED"/>
    <property type="match status" value="1"/>
</dbReference>
<dbReference type="FunFam" id="1.50.10.10:FF:000053">
    <property type="entry name" value="Putative glycosyl hydrolase"/>
    <property type="match status" value="1"/>
</dbReference>
<dbReference type="GO" id="GO:0030246">
    <property type="term" value="F:carbohydrate binding"/>
    <property type="evidence" value="ECO:0007669"/>
    <property type="project" value="InterPro"/>
</dbReference>
<dbReference type="InterPro" id="IPR005196">
    <property type="entry name" value="Glyco_hydro_65_N"/>
</dbReference>
<feature type="domain" description="Glycoside hydrolase family 65 N-terminal" evidence="9">
    <location>
        <begin position="20"/>
        <end position="278"/>
    </location>
</feature>
<sequence>MTAHPAPRDPDDTDGWTWRYEGYDPGQEGLREALCTLGNGCFATRGAAPETTADSVHHPGTYAAGCYNRLTSDVAGRTVENEDMVNLPNWLPLRFRARTGEGEPPGAWLTPDTARVLEYALTLDLRAGTLTRRMRLCDEEDRCVAVTQTRLVHMGDPHLAAMRTEFTPEGWTGVLEVESALDGDVRNDGVARYRDLNGQHLHGWRTGTARGGVLWLDCQTVTSGVRIALAARTRTSERRAVAGWPRTEERAVSQRTDVPVTADRAVVVDKTVALHTSHDQAISDPRHAAVDRVRGAPAFPELLVSHRDAWEHLWQRAGLEVPGEAGQILRLHLFHVLQTLSPHTAALDAGVPARGLHGEAYRGHVFWDELFVLPYLNLHFPEVSRALLAYRHRRLARAERSAADAGRRGALYPWQSGSDGREETQTLHLNPRSSRWLPDHSRLQHHVGSAVAYNVWEYAQVSGDTEFLYGPGAEMLLQIARFWASGASWDARRGRYRIRGVVGPDEYHDAYPGAGHPGVDDNAYTNVTAAWVLCRALDVLRELPAPRREELCEQLGIGADEPEAWEDVSRKLYVPWHRGVISQFEGYGELAELDWQAYRERYGDIRRLDRLLESEDDSVNHYQASKQADVLMLGYLFPAGRLAALFDRLGYRLDDATWRATLDYYLARTSHGSTLSSLVHGWVLARAHRAESWEYCREALLGDVADVQGGTTPEGIHLGAMAGTLDLVQRGVTGLEADGDALRLDPVPLPQLPRFDVRLRYRGHWGVRLRLDDGQLRVSVPESEQDPVRLALGDRTVAVAPGTAYGLDLPARE</sequence>
<dbReference type="InterPro" id="IPR037018">
    <property type="entry name" value="GH65_N"/>
</dbReference>
<dbReference type="RefSeq" id="WP_208880687.1">
    <property type="nucleotide sequence ID" value="NZ_CP031320.1"/>
</dbReference>
<proteinExistence type="inferred from homology"/>
<dbReference type="Gene3D" id="1.50.10.10">
    <property type="match status" value="1"/>
</dbReference>
<feature type="domain" description="Glycoside hydrolase family 65 C-terminal" evidence="8">
    <location>
        <begin position="735"/>
        <end position="799"/>
    </location>
</feature>
<dbReference type="PIRSF" id="PIRSF036289">
    <property type="entry name" value="Glycosyl_hydrolase_malt_phosph"/>
    <property type="match status" value="1"/>
</dbReference>
<evidence type="ECO:0000256" key="6">
    <source>
        <dbReference type="PIRSR" id="PIRSR036289-51"/>
    </source>
</evidence>
<keyword evidence="11" id="KW-1185">Reference proteome</keyword>
<dbReference type="InterPro" id="IPR017045">
    <property type="entry name" value="Malt_Pase/Glycosyl_Hdrlase"/>
</dbReference>
<dbReference type="GO" id="GO:0016757">
    <property type="term" value="F:glycosyltransferase activity"/>
    <property type="evidence" value="ECO:0007669"/>
    <property type="project" value="UniProtKB-KW"/>
</dbReference>
<feature type="domain" description="Glycoside hydrolase family 65 central catalytic" evidence="7">
    <location>
        <begin position="330"/>
        <end position="725"/>
    </location>
</feature>
<dbReference type="InterPro" id="IPR012341">
    <property type="entry name" value="6hp_glycosidase-like_sf"/>
</dbReference>
<dbReference type="Pfam" id="PF03636">
    <property type="entry name" value="Glyco_hydro_65N"/>
    <property type="match status" value="1"/>
</dbReference>
<dbReference type="Gene3D" id="2.70.98.40">
    <property type="entry name" value="Glycoside hydrolase, family 65, N-terminal domain"/>
    <property type="match status" value="1"/>
</dbReference>
<dbReference type="SUPFAM" id="SSF48208">
    <property type="entry name" value="Six-hairpin glycosidases"/>
    <property type="match status" value="1"/>
</dbReference>
<dbReference type="InterPro" id="IPR005195">
    <property type="entry name" value="Glyco_hydro_65_M"/>
</dbReference>
<dbReference type="KEGG" id="sarm:DVA86_21920"/>
<accession>A0A345XTE1</accession>
<dbReference type="SUPFAM" id="SSF74650">
    <property type="entry name" value="Galactose mutarotase-like"/>
    <property type="match status" value="1"/>
</dbReference>
<evidence type="ECO:0000256" key="2">
    <source>
        <dbReference type="ARBA" id="ARBA00022676"/>
    </source>
</evidence>
<name>A0A345XTE1_9ACTN</name>
<evidence type="ECO:0000256" key="4">
    <source>
        <dbReference type="ARBA" id="ARBA00023295"/>
    </source>
</evidence>
<reference evidence="10 11" key="1">
    <citation type="submission" date="2018-07" db="EMBL/GenBank/DDBJ databases">
        <title>Draft genome of the type strain Streptomyces armeniacus ATCC 15676.</title>
        <authorList>
            <person name="Labana P."/>
            <person name="Gosse J.T."/>
            <person name="Boddy C.N."/>
        </authorList>
    </citation>
    <scope>NUCLEOTIDE SEQUENCE [LARGE SCALE GENOMIC DNA]</scope>
    <source>
        <strain evidence="10 11">ATCC 15676</strain>
    </source>
</reference>
<keyword evidence="10" id="KW-0378">Hydrolase</keyword>
<evidence type="ECO:0000259" key="7">
    <source>
        <dbReference type="Pfam" id="PF03632"/>
    </source>
</evidence>
<protein>
    <submittedName>
        <fullName evidence="10">Glycoside hydrolase family 65 protein</fullName>
    </submittedName>
</protein>
<keyword evidence="4" id="KW-0326">Glycosidase</keyword>